<dbReference type="SUPFAM" id="SSF57783">
    <property type="entry name" value="Zinc beta-ribbon"/>
    <property type="match status" value="1"/>
</dbReference>
<reference evidence="1" key="2">
    <citation type="submission" date="2021-04" db="EMBL/GenBank/DDBJ databases">
        <authorList>
            <person name="Gilroy R."/>
        </authorList>
    </citation>
    <scope>NUCLEOTIDE SEQUENCE</scope>
    <source>
        <strain evidence="1">ChiSjej2B20-11307</strain>
    </source>
</reference>
<evidence type="ECO:0000313" key="2">
    <source>
        <dbReference type="Proteomes" id="UP000824223"/>
    </source>
</evidence>
<sequence length="73" mass="8831">MAQSGKGKLNYRCPLCFMRDLDIDMFYDKDKDEYYCIRCQYVGNEEDVLEKNEVVRMKYGAMMKRFTVEDFEN</sequence>
<dbReference type="Proteomes" id="UP000824223">
    <property type="component" value="Unassembled WGS sequence"/>
</dbReference>
<organism evidence="1 2">
    <name type="scientific">Candidatus Mediterraneibacter pullicola</name>
    <dbReference type="NCBI Taxonomy" id="2838682"/>
    <lineage>
        <taxon>Bacteria</taxon>
        <taxon>Bacillati</taxon>
        <taxon>Bacillota</taxon>
        <taxon>Clostridia</taxon>
        <taxon>Lachnospirales</taxon>
        <taxon>Lachnospiraceae</taxon>
        <taxon>Mediterraneibacter</taxon>
    </lineage>
</organism>
<protein>
    <submittedName>
        <fullName evidence="1">Uncharacterized protein</fullName>
    </submittedName>
</protein>
<reference evidence="1" key="1">
    <citation type="journal article" date="2021" name="PeerJ">
        <title>Extensive microbial diversity within the chicken gut microbiome revealed by metagenomics and culture.</title>
        <authorList>
            <person name="Gilroy R."/>
            <person name="Ravi A."/>
            <person name="Getino M."/>
            <person name="Pursley I."/>
            <person name="Horton D.L."/>
            <person name="Alikhan N.F."/>
            <person name="Baker D."/>
            <person name="Gharbi K."/>
            <person name="Hall N."/>
            <person name="Watson M."/>
            <person name="Adriaenssens E.M."/>
            <person name="Foster-Nyarko E."/>
            <person name="Jarju S."/>
            <person name="Secka A."/>
            <person name="Antonio M."/>
            <person name="Oren A."/>
            <person name="Chaudhuri R.R."/>
            <person name="La Ragione R."/>
            <person name="Hildebrand F."/>
            <person name="Pallen M.J."/>
        </authorList>
    </citation>
    <scope>NUCLEOTIDE SEQUENCE</scope>
    <source>
        <strain evidence="1">ChiSjej2B20-11307</strain>
    </source>
</reference>
<dbReference type="EMBL" id="DXAK01000044">
    <property type="protein sequence ID" value="HJA07203.1"/>
    <property type="molecule type" value="Genomic_DNA"/>
</dbReference>
<dbReference type="AlphaFoldDB" id="A0A9D2KL83"/>
<comment type="caution">
    <text evidence="1">The sequence shown here is derived from an EMBL/GenBank/DDBJ whole genome shotgun (WGS) entry which is preliminary data.</text>
</comment>
<accession>A0A9D2KL83</accession>
<proteinExistence type="predicted"/>
<name>A0A9D2KL83_9FIRM</name>
<evidence type="ECO:0000313" key="1">
    <source>
        <dbReference type="EMBL" id="HJA07203.1"/>
    </source>
</evidence>
<gene>
    <name evidence="1" type="ORF">H9798_08715</name>
</gene>